<name>A0ABU1AW29_9BACT</name>
<comment type="caution">
    <text evidence="2">The sequence shown here is derived from an EMBL/GenBank/DDBJ whole genome shotgun (WGS) entry which is preliminary data.</text>
</comment>
<sequence length="210" mass="23845">MKKESSPSKIFWIGDSIFVHYRPYLVQYLQGVAEVDNRNGYRQALEDLDHPRGTNCGDSSMVLSFLKMVLASPDFLADLIVINCGLHDIKTTPNASLKQVDRTEYIQNLRGIVDLVGAYGHRLVWVSTTPVDDTRHQKFCPEVHRHQSDVLAYNAAAYQIMRHTHIPVIDLHGFTASLGDDLYMDHVHYNEAVRSLQAAYLSGHIERLLL</sequence>
<evidence type="ECO:0000259" key="1">
    <source>
        <dbReference type="Pfam" id="PF13472"/>
    </source>
</evidence>
<dbReference type="Proteomes" id="UP001225316">
    <property type="component" value="Unassembled WGS sequence"/>
</dbReference>
<dbReference type="CDD" id="cd00229">
    <property type="entry name" value="SGNH_hydrolase"/>
    <property type="match status" value="1"/>
</dbReference>
<keyword evidence="2" id="KW-0378">Hydrolase</keyword>
<dbReference type="Pfam" id="PF13472">
    <property type="entry name" value="Lipase_GDSL_2"/>
    <property type="match status" value="1"/>
</dbReference>
<organism evidence="2 3">
    <name type="scientific">Thalassobacterium maritimum</name>
    <dbReference type="NCBI Taxonomy" id="3041265"/>
    <lineage>
        <taxon>Bacteria</taxon>
        <taxon>Pseudomonadati</taxon>
        <taxon>Verrucomicrobiota</taxon>
        <taxon>Opitutia</taxon>
        <taxon>Puniceicoccales</taxon>
        <taxon>Coraliomargaritaceae</taxon>
        <taxon>Thalassobacterium</taxon>
    </lineage>
</organism>
<evidence type="ECO:0000313" key="3">
    <source>
        <dbReference type="Proteomes" id="UP001225316"/>
    </source>
</evidence>
<protein>
    <submittedName>
        <fullName evidence="2">SGNH/GDSL hydrolase family protein</fullName>
    </submittedName>
</protein>
<proteinExistence type="predicted"/>
<dbReference type="Gene3D" id="3.40.50.1110">
    <property type="entry name" value="SGNH hydrolase"/>
    <property type="match status" value="1"/>
</dbReference>
<dbReference type="InterPro" id="IPR036514">
    <property type="entry name" value="SGNH_hydro_sf"/>
</dbReference>
<keyword evidence="3" id="KW-1185">Reference proteome</keyword>
<evidence type="ECO:0000313" key="2">
    <source>
        <dbReference type="EMBL" id="MDQ8208363.1"/>
    </source>
</evidence>
<dbReference type="SUPFAM" id="SSF52266">
    <property type="entry name" value="SGNH hydrolase"/>
    <property type="match status" value="1"/>
</dbReference>
<accession>A0ABU1AW29</accession>
<reference evidence="2 3" key="1">
    <citation type="submission" date="2023-04" db="EMBL/GenBank/DDBJ databases">
        <title>A novel bacteria isolated from coastal sediment.</title>
        <authorList>
            <person name="Liu X.-J."/>
            <person name="Du Z.-J."/>
        </authorList>
    </citation>
    <scope>NUCLEOTIDE SEQUENCE [LARGE SCALE GENOMIC DNA]</scope>
    <source>
        <strain evidence="2 3">SDUM461003</strain>
    </source>
</reference>
<feature type="domain" description="SGNH hydrolase-type esterase" evidence="1">
    <location>
        <begin position="13"/>
        <end position="192"/>
    </location>
</feature>
<dbReference type="EMBL" id="JARXHW010000029">
    <property type="protein sequence ID" value="MDQ8208363.1"/>
    <property type="molecule type" value="Genomic_DNA"/>
</dbReference>
<dbReference type="RefSeq" id="WP_308950910.1">
    <property type="nucleotide sequence ID" value="NZ_JARXHW010000029.1"/>
</dbReference>
<gene>
    <name evidence="2" type="ORF">QEH52_12635</name>
</gene>
<dbReference type="GO" id="GO:0016787">
    <property type="term" value="F:hydrolase activity"/>
    <property type="evidence" value="ECO:0007669"/>
    <property type="project" value="UniProtKB-KW"/>
</dbReference>
<dbReference type="InterPro" id="IPR013830">
    <property type="entry name" value="SGNH_hydro"/>
</dbReference>